<keyword evidence="1" id="KW-0548">Nucleotidyltransferase</keyword>
<evidence type="ECO:0000313" key="2">
    <source>
        <dbReference type="Proteomes" id="UP000034789"/>
    </source>
</evidence>
<proteinExistence type="predicted"/>
<dbReference type="CDD" id="cd02518">
    <property type="entry name" value="GT2_SpsF"/>
    <property type="match status" value="1"/>
</dbReference>
<dbReference type="Pfam" id="PF02348">
    <property type="entry name" value="CTP_transf_3"/>
    <property type="match status" value="1"/>
</dbReference>
<name>A0A0G1YUR1_9BACT</name>
<sequence length="256" mass="28651">MINGKRVVATIEGRMTSTRLPGKIMMPLAGKPVMAHMIERHRRSKLTDEVVVATTTNATDDPVVALCEETYCPYFRGSEADVLGRIVEAGKAHSADILVQGMADSPLVDWRIVDRLITMLAEGGYDCATNEFKGEDSFPDGFDMRVYSFPVLQKAAEVDKDLALHEHAGYSIRSQPKKFKLFHWKAEGVMRWRALRLTLDTKEDHQLISAVYDELYPKNTDFSAEDVVAFLKKRPDLVALNSGVKQRAPEHDGKAV</sequence>
<dbReference type="InterPro" id="IPR003329">
    <property type="entry name" value="Cytidylyl_trans"/>
</dbReference>
<dbReference type="AlphaFoldDB" id="A0A0G1YUR1"/>
<dbReference type="PANTHER" id="PTHR42866">
    <property type="entry name" value="3-DEOXY-MANNO-OCTULOSONATE CYTIDYLYLTRANSFERASE"/>
    <property type="match status" value="1"/>
</dbReference>
<dbReference type="SUPFAM" id="SSF53448">
    <property type="entry name" value="Nucleotide-diphospho-sugar transferases"/>
    <property type="match status" value="1"/>
</dbReference>
<keyword evidence="1" id="KW-0808">Transferase</keyword>
<organism evidence="1 2">
    <name type="scientific">Candidatus Kaiserbacteria bacterium GW2011_GWA2_58_9</name>
    <dbReference type="NCBI Taxonomy" id="1618672"/>
    <lineage>
        <taxon>Bacteria</taxon>
        <taxon>Candidatus Kaiseribacteriota</taxon>
    </lineage>
</organism>
<gene>
    <name evidence="1" type="ORF">UY98_C0019G0012</name>
</gene>
<dbReference type="Gene3D" id="3.90.550.10">
    <property type="entry name" value="Spore Coat Polysaccharide Biosynthesis Protein SpsA, Chain A"/>
    <property type="match status" value="1"/>
</dbReference>
<protein>
    <submittedName>
        <fullName evidence="1">Acylneuraminate cytidylyltransferase</fullName>
    </submittedName>
</protein>
<reference evidence="1 2" key="1">
    <citation type="journal article" date="2015" name="Nature">
        <title>rRNA introns, odd ribosomes, and small enigmatic genomes across a large radiation of phyla.</title>
        <authorList>
            <person name="Brown C.T."/>
            <person name="Hug L.A."/>
            <person name="Thomas B.C."/>
            <person name="Sharon I."/>
            <person name="Castelle C.J."/>
            <person name="Singh A."/>
            <person name="Wilkins M.J."/>
            <person name="Williams K.H."/>
            <person name="Banfield J.F."/>
        </authorList>
    </citation>
    <scope>NUCLEOTIDE SEQUENCE [LARGE SCALE GENOMIC DNA]</scope>
</reference>
<comment type="caution">
    <text evidence="1">The sequence shown here is derived from an EMBL/GenBank/DDBJ whole genome shotgun (WGS) entry which is preliminary data.</text>
</comment>
<accession>A0A0G1YUR1</accession>
<dbReference type="GO" id="GO:0005829">
    <property type="term" value="C:cytosol"/>
    <property type="evidence" value="ECO:0007669"/>
    <property type="project" value="TreeGrafter"/>
</dbReference>
<dbReference type="InterPro" id="IPR029044">
    <property type="entry name" value="Nucleotide-diphossugar_trans"/>
</dbReference>
<dbReference type="EMBL" id="LCSD01000019">
    <property type="protein sequence ID" value="KKW47168.1"/>
    <property type="molecule type" value="Genomic_DNA"/>
</dbReference>
<evidence type="ECO:0000313" key="1">
    <source>
        <dbReference type="EMBL" id="KKW47168.1"/>
    </source>
</evidence>
<dbReference type="GO" id="GO:0016779">
    <property type="term" value="F:nucleotidyltransferase activity"/>
    <property type="evidence" value="ECO:0007669"/>
    <property type="project" value="UniProtKB-KW"/>
</dbReference>
<dbReference type="PANTHER" id="PTHR42866:SF1">
    <property type="entry name" value="SPORE COAT POLYSACCHARIDE BIOSYNTHESIS PROTEIN SPSF"/>
    <property type="match status" value="1"/>
</dbReference>
<dbReference type="Proteomes" id="UP000034789">
    <property type="component" value="Unassembled WGS sequence"/>
</dbReference>